<proteinExistence type="predicted"/>
<dbReference type="AlphaFoldDB" id="B1WVH7"/>
<evidence type="ECO:0000256" key="1">
    <source>
        <dbReference type="SAM" id="Phobius"/>
    </source>
</evidence>
<evidence type="ECO:0000313" key="3">
    <source>
        <dbReference type="Proteomes" id="UP000001203"/>
    </source>
</evidence>
<gene>
    <name evidence="2" type="ordered locus">cce_4619</name>
</gene>
<feature type="transmembrane region" description="Helical" evidence="1">
    <location>
        <begin position="43"/>
        <end position="67"/>
    </location>
</feature>
<reference evidence="2 3" key="1">
    <citation type="journal article" date="2008" name="Proc. Natl. Acad. Sci. U.S.A.">
        <title>The genome of Cyanothece 51142, a unicellular diazotrophic cyanobacterium important in the marine nitrogen cycle.</title>
        <authorList>
            <person name="Welsh E.A."/>
            <person name="Liberton M."/>
            <person name="Stoeckel J."/>
            <person name="Loh T."/>
            <person name="Elvitigala T."/>
            <person name="Wang C."/>
            <person name="Wollam A."/>
            <person name="Fulton R.S."/>
            <person name="Clifton S.W."/>
            <person name="Jacobs J.M."/>
            <person name="Aurora R."/>
            <person name="Ghosh B.K."/>
            <person name="Sherman L.A."/>
            <person name="Smith R.D."/>
            <person name="Wilson R.K."/>
            <person name="Pakrasi H.B."/>
        </authorList>
    </citation>
    <scope>NUCLEOTIDE SEQUENCE [LARGE SCALE GENOMIC DNA]</scope>
    <source>
        <strain evidence="3">ATCC 51142 / BH68</strain>
    </source>
</reference>
<keyword evidence="1" id="KW-0472">Membrane</keyword>
<sequence length="70" mass="8080">MGEAKRRKEALGEQYGQEERILPWVPISKGQADAFYQWTTRGAWVGIAMMIALWLTVRFIGPALGWWDIQ</sequence>
<organism evidence="2 3">
    <name type="scientific">Crocosphaera subtropica (strain ATCC 51142 / BH68)</name>
    <name type="common">Cyanothece sp. (strain ATCC 51142)</name>
    <dbReference type="NCBI Taxonomy" id="43989"/>
    <lineage>
        <taxon>Bacteria</taxon>
        <taxon>Bacillati</taxon>
        <taxon>Cyanobacteriota</taxon>
        <taxon>Cyanophyceae</taxon>
        <taxon>Oscillatoriophycideae</taxon>
        <taxon>Chroococcales</taxon>
        <taxon>Aphanothecaceae</taxon>
        <taxon>Crocosphaera</taxon>
        <taxon>Crocosphaera subtropica</taxon>
    </lineage>
</organism>
<dbReference type="KEGG" id="cyt:cce_4619"/>
<protein>
    <submittedName>
        <fullName evidence="2">Uncharacterized protein</fullName>
    </submittedName>
</protein>
<accession>B1WVH7</accession>
<name>B1WVH7_CROS5</name>
<keyword evidence="1" id="KW-1133">Transmembrane helix</keyword>
<dbReference type="HOGENOM" id="CLU_186199_0_0_3"/>
<dbReference type="Proteomes" id="UP000001203">
    <property type="component" value="Chromosome circular"/>
</dbReference>
<dbReference type="OrthoDB" id="541226at2"/>
<dbReference type="RefSeq" id="WP_009543331.1">
    <property type="nucleotide sequence ID" value="NC_010546.1"/>
</dbReference>
<keyword evidence="1" id="KW-0812">Transmembrane</keyword>
<dbReference type="eggNOG" id="ENOG5032YG9">
    <property type="taxonomic scope" value="Bacteria"/>
</dbReference>
<dbReference type="InterPro" id="IPR021262">
    <property type="entry name" value="DUF2839"/>
</dbReference>
<dbReference type="STRING" id="43989.cce_4619"/>
<dbReference type="Pfam" id="PF10999">
    <property type="entry name" value="DUF2839"/>
    <property type="match status" value="1"/>
</dbReference>
<keyword evidence="3" id="KW-1185">Reference proteome</keyword>
<evidence type="ECO:0000313" key="2">
    <source>
        <dbReference type="EMBL" id="ACB53967.1"/>
    </source>
</evidence>
<dbReference type="EMBL" id="CP000806">
    <property type="protein sequence ID" value="ACB53967.1"/>
    <property type="molecule type" value="Genomic_DNA"/>
</dbReference>